<dbReference type="GO" id="GO:0005886">
    <property type="term" value="C:plasma membrane"/>
    <property type="evidence" value="ECO:0007669"/>
    <property type="project" value="UniProtKB-SubCell"/>
</dbReference>
<dbReference type="GO" id="GO:0046933">
    <property type="term" value="F:proton-transporting ATP synthase activity, rotational mechanism"/>
    <property type="evidence" value="ECO:0007669"/>
    <property type="project" value="UniProtKB-UniRule"/>
</dbReference>
<reference evidence="8" key="1">
    <citation type="journal article" date="2020" name="mSystems">
        <title>Genome- and Community-Level Interaction Insights into Carbon Utilization and Element Cycling Functions of Hydrothermarchaeota in Hydrothermal Sediment.</title>
        <authorList>
            <person name="Zhou Z."/>
            <person name="Liu Y."/>
            <person name="Xu W."/>
            <person name="Pan J."/>
            <person name="Luo Z.H."/>
            <person name="Li M."/>
        </authorList>
    </citation>
    <scope>NUCLEOTIDE SEQUENCE [LARGE SCALE GENOMIC DNA]</scope>
    <source>
        <strain evidence="8">SpSt-1257</strain>
    </source>
</reference>
<proteinExistence type="inferred from homology"/>
<gene>
    <name evidence="7 8" type="primary">atpH</name>
    <name evidence="8" type="ORF">ENO34_00980</name>
</gene>
<dbReference type="AlphaFoldDB" id="A0A831YD82"/>
<dbReference type="Pfam" id="PF00213">
    <property type="entry name" value="OSCP"/>
    <property type="match status" value="1"/>
</dbReference>
<dbReference type="NCBIfam" id="TIGR01145">
    <property type="entry name" value="ATP_synt_delta"/>
    <property type="match status" value="1"/>
</dbReference>
<evidence type="ECO:0000256" key="2">
    <source>
        <dbReference type="ARBA" id="ARBA00022448"/>
    </source>
</evidence>
<keyword evidence="7" id="KW-1003">Cell membrane</keyword>
<keyword evidence="2 7" id="KW-0813">Transport</keyword>
<comment type="function">
    <text evidence="7">This protein is part of the stalk that links CF(0) to CF(1). It either transmits conformational changes from CF(0) to CF(1) or is implicated in proton conduction.</text>
</comment>
<protein>
    <recommendedName>
        <fullName evidence="7">ATP synthase subunit delta</fullName>
    </recommendedName>
    <alternativeName>
        <fullName evidence="7">ATP synthase F(1) sector subunit delta</fullName>
    </alternativeName>
    <alternativeName>
        <fullName evidence="7">F-type ATPase subunit delta</fullName>
        <shortName evidence="7">F-ATPase subunit delta</shortName>
    </alternativeName>
</protein>
<evidence type="ECO:0000313" key="8">
    <source>
        <dbReference type="EMBL" id="HEV08954.1"/>
    </source>
</evidence>
<evidence type="ECO:0000256" key="6">
    <source>
        <dbReference type="ARBA" id="ARBA00023310"/>
    </source>
</evidence>
<dbReference type="HAMAP" id="MF_01416">
    <property type="entry name" value="ATP_synth_delta_bact"/>
    <property type="match status" value="1"/>
</dbReference>
<keyword evidence="4 7" id="KW-0406">Ion transport</keyword>
<dbReference type="PANTHER" id="PTHR11910">
    <property type="entry name" value="ATP SYNTHASE DELTA CHAIN"/>
    <property type="match status" value="1"/>
</dbReference>
<comment type="subcellular location">
    <subcellularLocation>
        <location evidence="7">Cell membrane</location>
        <topology evidence="7">Peripheral membrane protein</topology>
    </subcellularLocation>
    <subcellularLocation>
        <location evidence="1">Membrane</location>
    </subcellularLocation>
</comment>
<comment type="caution">
    <text evidence="8">The sequence shown here is derived from an EMBL/GenBank/DDBJ whole genome shotgun (WGS) entry which is preliminary data.</text>
</comment>
<comment type="similarity">
    <text evidence="7">Belongs to the ATPase delta chain family.</text>
</comment>
<dbReference type="InterPro" id="IPR000711">
    <property type="entry name" value="ATPase_OSCP/dsu"/>
</dbReference>
<dbReference type="SUPFAM" id="SSF47928">
    <property type="entry name" value="N-terminal domain of the delta subunit of the F1F0-ATP synthase"/>
    <property type="match status" value="1"/>
</dbReference>
<sequence>MKVDKKFMKQIVKGILKVAGSDEEKLSQISKNLDLLASAYKSNTTFRNIILNPNLPFEEKEKALSKVFAILNLPEEVKPFLLLAVKENKGNVLKELNKAFRFEVEKLFSTVQGEIVTAYPIDDELLNRIKNVLESKIGKKIEFTVKEDRSILGGAVIKAGSYILDASVRNYLKQLEKALTRF</sequence>
<dbReference type="GO" id="GO:0045259">
    <property type="term" value="C:proton-transporting ATP synthase complex"/>
    <property type="evidence" value="ECO:0007669"/>
    <property type="project" value="UniProtKB-KW"/>
</dbReference>
<dbReference type="PRINTS" id="PR00125">
    <property type="entry name" value="ATPASEDELTA"/>
</dbReference>
<accession>A0A831YD82</accession>
<keyword evidence="7" id="KW-0139">CF(1)</keyword>
<evidence type="ECO:0000256" key="5">
    <source>
        <dbReference type="ARBA" id="ARBA00023136"/>
    </source>
</evidence>
<dbReference type="Gene3D" id="1.10.520.20">
    <property type="entry name" value="N-terminal domain of the delta subunit of the F1F0-ATP synthase"/>
    <property type="match status" value="1"/>
</dbReference>
<keyword evidence="5 7" id="KW-0472">Membrane</keyword>
<dbReference type="EMBL" id="DSFC01000054">
    <property type="protein sequence ID" value="HEV08954.1"/>
    <property type="molecule type" value="Genomic_DNA"/>
</dbReference>
<evidence type="ECO:0000256" key="1">
    <source>
        <dbReference type="ARBA" id="ARBA00004370"/>
    </source>
</evidence>
<dbReference type="InterPro" id="IPR026015">
    <property type="entry name" value="ATP_synth_OSCP/delta_N_sf"/>
</dbReference>
<name>A0A831YD82_9AQUI</name>
<evidence type="ECO:0000256" key="3">
    <source>
        <dbReference type="ARBA" id="ARBA00022781"/>
    </source>
</evidence>
<keyword evidence="3 7" id="KW-0375">Hydrogen ion transport</keyword>
<organism evidence="8">
    <name type="scientific">Sulfurihydrogenibium azorense</name>
    <dbReference type="NCBI Taxonomy" id="309806"/>
    <lineage>
        <taxon>Bacteria</taxon>
        <taxon>Pseudomonadati</taxon>
        <taxon>Aquificota</taxon>
        <taxon>Aquificia</taxon>
        <taxon>Aquificales</taxon>
        <taxon>Hydrogenothermaceae</taxon>
        <taxon>Sulfurihydrogenibium</taxon>
    </lineage>
</organism>
<comment type="function">
    <text evidence="7">F(1)F(0) ATP synthase produces ATP from ADP in the presence of a proton or sodium gradient. F-type ATPases consist of two structural domains, F(1) containing the extramembraneous catalytic core and F(0) containing the membrane proton channel, linked together by a central stalk and a peripheral stalk. During catalysis, ATP synthesis in the catalytic domain of F(1) is coupled via a rotary mechanism of the central stalk subunits to proton translocation.</text>
</comment>
<evidence type="ECO:0000256" key="7">
    <source>
        <dbReference type="HAMAP-Rule" id="MF_01416"/>
    </source>
</evidence>
<evidence type="ECO:0000256" key="4">
    <source>
        <dbReference type="ARBA" id="ARBA00023065"/>
    </source>
</evidence>
<keyword evidence="6 7" id="KW-0066">ATP synthesis</keyword>
<dbReference type="Proteomes" id="UP000885621">
    <property type="component" value="Unassembled WGS sequence"/>
</dbReference>